<keyword evidence="4" id="KW-1185">Reference proteome</keyword>
<accession>A0AAD8YAI1</accession>
<name>A0AAD8YAI1_9STRA</name>
<dbReference type="SUPFAM" id="SSF52266">
    <property type="entry name" value="SGNH hydrolase"/>
    <property type="match status" value="1"/>
</dbReference>
<dbReference type="AlphaFoldDB" id="A0AAD8YAI1"/>
<evidence type="ECO:0000313" key="3">
    <source>
        <dbReference type="EMBL" id="KAK1742866.1"/>
    </source>
</evidence>
<dbReference type="InterPro" id="IPR013830">
    <property type="entry name" value="SGNH_hydro"/>
</dbReference>
<dbReference type="InterPro" id="IPR051532">
    <property type="entry name" value="Ester_Hydrolysis_Enzymes"/>
</dbReference>
<keyword evidence="1" id="KW-0812">Transmembrane</keyword>
<proteinExistence type="predicted"/>
<gene>
    <name evidence="3" type="ORF">QTG54_006463</name>
</gene>
<reference evidence="3" key="1">
    <citation type="submission" date="2023-06" db="EMBL/GenBank/DDBJ databases">
        <title>Survivors Of The Sea: Transcriptome response of Skeletonema marinoi to long-term dormancy.</title>
        <authorList>
            <person name="Pinder M.I.M."/>
            <person name="Kourtchenko O."/>
            <person name="Robertson E.K."/>
            <person name="Larsson T."/>
            <person name="Maumus F."/>
            <person name="Osuna-Cruz C.M."/>
            <person name="Vancaester E."/>
            <person name="Stenow R."/>
            <person name="Vandepoele K."/>
            <person name="Ploug H."/>
            <person name="Bruchert V."/>
            <person name="Godhe A."/>
            <person name="Topel M."/>
        </authorList>
    </citation>
    <scope>NUCLEOTIDE SEQUENCE</scope>
    <source>
        <strain evidence="3">R05AC</strain>
    </source>
</reference>
<protein>
    <recommendedName>
        <fullName evidence="2">SGNH hydrolase-type esterase domain-containing protein</fullName>
    </recommendedName>
</protein>
<dbReference type="CDD" id="cd00229">
    <property type="entry name" value="SGNH_hydrolase"/>
    <property type="match status" value="1"/>
</dbReference>
<keyword evidence="1" id="KW-0472">Membrane</keyword>
<evidence type="ECO:0000256" key="1">
    <source>
        <dbReference type="SAM" id="Phobius"/>
    </source>
</evidence>
<feature type="domain" description="SGNH hydrolase-type esterase" evidence="2">
    <location>
        <begin position="109"/>
        <end position="254"/>
    </location>
</feature>
<feature type="transmembrane region" description="Helical" evidence="1">
    <location>
        <begin position="311"/>
        <end position="332"/>
    </location>
</feature>
<dbReference type="Gene3D" id="3.40.50.1110">
    <property type="entry name" value="SGNH hydrolase"/>
    <property type="match status" value="1"/>
</dbReference>
<keyword evidence="1" id="KW-1133">Transmembrane helix</keyword>
<dbReference type="Pfam" id="PF13472">
    <property type="entry name" value="Lipase_GDSL_2"/>
    <property type="match status" value="1"/>
</dbReference>
<sequence length="369" mass="41476">MNSSSLRQYLRSMNSRHIPPRQGRQGFWDKLLAGFLIAFSPIGVYYAASDNYRNNSNFTTTLVVTGIFGLVVLIAAEGLSRPPHNGPHEFVKQDEKKGKRDEDERVLVCLGDSLTHGACSANWVDDVGPYLTQQLQNKDKTTVKVNVVNAGQNSICTHTVLHEKVYDVVACQPDYIFIMIGTNDAMAIYRDDWAQERMHTWSLTEQPTEDVLIRNLTDTVKSLLDTTTANIAIATLPPFGENIDSDSNKIIQSINCRIKTLEYLFLGEIRNTRRETGRVSVIDVNSALWAEIIRQRSSHNITKTTHSIDKFLPYAIVMGMLHCVFGLSWNLVTRLLTGNAVLSESLHLNENGGCIVTNEVVKWLMDKMM</sequence>
<dbReference type="Proteomes" id="UP001224775">
    <property type="component" value="Unassembled WGS sequence"/>
</dbReference>
<evidence type="ECO:0000259" key="2">
    <source>
        <dbReference type="Pfam" id="PF13472"/>
    </source>
</evidence>
<dbReference type="EMBL" id="JATAAI010000010">
    <property type="protein sequence ID" value="KAK1742866.1"/>
    <property type="molecule type" value="Genomic_DNA"/>
</dbReference>
<feature type="transmembrane region" description="Helical" evidence="1">
    <location>
        <begin position="60"/>
        <end position="79"/>
    </location>
</feature>
<dbReference type="PANTHER" id="PTHR30383:SF5">
    <property type="entry name" value="SGNH HYDROLASE-TYPE ESTERASE DOMAIN-CONTAINING PROTEIN"/>
    <property type="match status" value="1"/>
</dbReference>
<dbReference type="GO" id="GO:0004622">
    <property type="term" value="F:phosphatidylcholine lysophospholipase activity"/>
    <property type="evidence" value="ECO:0007669"/>
    <property type="project" value="TreeGrafter"/>
</dbReference>
<feature type="transmembrane region" description="Helical" evidence="1">
    <location>
        <begin position="31"/>
        <end position="48"/>
    </location>
</feature>
<dbReference type="PANTHER" id="PTHR30383">
    <property type="entry name" value="THIOESTERASE 1/PROTEASE 1/LYSOPHOSPHOLIPASE L1"/>
    <property type="match status" value="1"/>
</dbReference>
<evidence type="ECO:0000313" key="4">
    <source>
        <dbReference type="Proteomes" id="UP001224775"/>
    </source>
</evidence>
<dbReference type="InterPro" id="IPR036514">
    <property type="entry name" value="SGNH_hydro_sf"/>
</dbReference>
<comment type="caution">
    <text evidence="3">The sequence shown here is derived from an EMBL/GenBank/DDBJ whole genome shotgun (WGS) entry which is preliminary data.</text>
</comment>
<organism evidence="3 4">
    <name type="scientific">Skeletonema marinoi</name>
    <dbReference type="NCBI Taxonomy" id="267567"/>
    <lineage>
        <taxon>Eukaryota</taxon>
        <taxon>Sar</taxon>
        <taxon>Stramenopiles</taxon>
        <taxon>Ochrophyta</taxon>
        <taxon>Bacillariophyta</taxon>
        <taxon>Coscinodiscophyceae</taxon>
        <taxon>Thalassiosirophycidae</taxon>
        <taxon>Thalassiosirales</taxon>
        <taxon>Skeletonemataceae</taxon>
        <taxon>Skeletonema</taxon>
        <taxon>Skeletonema marinoi-dohrnii complex</taxon>
    </lineage>
</organism>